<evidence type="ECO:0000313" key="2">
    <source>
        <dbReference type="EMBL" id="KAJ7977155.1"/>
    </source>
</evidence>
<proteinExistence type="predicted"/>
<comment type="caution">
    <text evidence="2">The sequence shown here is derived from an EMBL/GenBank/DDBJ whole genome shotgun (WGS) entry which is preliminary data.</text>
</comment>
<accession>A0AAD7VIV7</accession>
<reference evidence="2" key="1">
    <citation type="journal article" date="2023" name="Science">
        <title>Elucidation of the pathway for biosynthesis of saponin adjuvants from the soapbark tree.</title>
        <authorList>
            <person name="Reed J."/>
            <person name="Orme A."/>
            <person name="El-Demerdash A."/>
            <person name="Owen C."/>
            <person name="Martin L.B.B."/>
            <person name="Misra R.C."/>
            <person name="Kikuchi S."/>
            <person name="Rejzek M."/>
            <person name="Martin A.C."/>
            <person name="Harkess A."/>
            <person name="Leebens-Mack J."/>
            <person name="Louveau T."/>
            <person name="Stephenson M.J."/>
            <person name="Osbourn A."/>
        </authorList>
    </citation>
    <scope>NUCLEOTIDE SEQUENCE</scope>
    <source>
        <strain evidence="2">S10</strain>
    </source>
</reference>
<evidence type="ECO:0000256" key="1">
    <source>
        <dbReference type="SAM" id="MobiDB-lite"/>
    </source>
</evidence>
<dbReference type="Proteomes" id="UP001163823">
    <property type="component" value="Chromosome 3"/>
</dbReference>
<sequence>MPVVLDISSDEESPLVELPKGFDYEWIKEFLGVDDKEVEDKEQDDSDEVVVVGEVNPQEKSKSLKQMVKDADDDDCVLLDCDPDNPVTSVTEEANGSDDLQIVGEKGQIACRDYPHPRHLCAKFPFTSTSHERHCEQCHCFVCDSLAPCIKWGTGISSTDHCHATDKSEIWKTQRRNLKMGKPSTLAASKSSVTSPFMTPPLVDQVSPLVIRLAPNSISQNQVSNPATAHGGSLLNSQQNQASGPTTIHACSSLPFSQNQVSRPNAFRACSAGTNFTVPGIIRHGTSQESGFRSARRRHMPRQFAWCA</sequence>
<evidence type="ECO:0000313" key="3">
    <source>
        <dbReference type="Proteomes" id="UP001163823"/>
    </source>
</evidence>
<dbReference type="InterPro" id="IPR053234">
    <property type="entry name" value="RPM1_Interactor"/>
</dbReference>
<dbReference type="PANTHER" id="PTHR33443:SF35">
    <property type="entry name" value="VQ DOMAIN-CONTAINING PROTEIN"/>
    <property type="match status" value="1"/>
</dbReference>
<keyword evidence="3" id="KW-1185">Reference proteome</keyword>
<dbReference type="PANTHER" id="PTHR33443">
    <property type="entry name" value="ZGC:112980"/>
    <property type="match status" value="1"/>
</dbReference>
<dbReference type="EMBL" id="JARAOO010000003">
    <property type="protein sequence ID" value="KAJ7977155.1"/>
    <property type="molecule type" value="Genomic_DNA"/>
</dbReference>
<feature type="region of interest" description="Disordered" evidence="1">
    <location>
        <begin position="221"/>
        <end position="241"/>
    </location>
</feature>
<organism evidence="2 3">
    <name type="scientific">Quillaja saponaria</name>
    <name type="common">Soap bark tree</name>
    <dbReference type="NCBI Taxonomy" id="32244"/>
    <lineage>
        <taxon>Eukaryota</taxon>
        <taxon>Viridiplantae</taxon>
        <taxon>Streptophyta</taxon>
        <taxon>Embryophyta</taxon>
        <taxon>Tracheophyta</taxon>
        <taxon>Spermatophyta</taxon>
        <taxon>Magnoliopsida</taxon>
        <taxon>eudicotyledons</taxon>
        <taxon>Gunneridae</taxon>
        <taxon>Pentapetalae</taxon>
        <taxon>rosids</taxon>
        <taxon>fabids</taxon>
        <taxon>Fabales</taxon>
        <taxon>Quillajaceae</taxon>
        <taxon>Quillaja</taxon>
    </lineage>
</organism>
<dbReference type="KEGG" id="qsa:O6P43_006830"/>
<gene>
    <name evidence="2" type="ORF">O6P43_006830</name>
</gene>
<name>A0AAD7VIV7_QUISA</name>
<dbReference type="AlphaFoldDB" id="A0AAD7VIV7"/>
<protein>
    <submittedName>
        <fullName evidence="2">RPM1 interacting protein 13</fullName>
    </submittedName>
</protein>